<dbReference type="InterPro" id="IPR008884">
    <property type="entry name" value="TylF_MeTrfase"/>
</dbReference>
<dbReference type="InterPro" id="IPR029063">
    <property type="entry name" value="SAM-dependent_MTases_sf"/>
</dbReference>
<keyword evidence="2" id="KW-1185">Reference proteome</keyword>
<dbReference type="Gene3D" id="3.40.50.150">
    <property type="entry name" value="Vaccinia Virus protein VP39"/>
    <property type="match status" value="1"/>
</dbReference>
<dbReference type="EMBL" id="HG794546">
    <property type="protein sequence ID" value="CDK97819.1"/>
    <property type="molecule type" value="Genomic_DNA"/>
</dbReference>
<dbReference type="eggNOG" id="COG4122">
    <property type="taxonomic scope" value="Bacteria"/>
</dbReference>
<proteinExistence type="predicted"/>
<dbReference type="AlphaFoldDB" id="V6EXB3"/>
<protein>
    <recommendedName>
        <fullName evidence="3">Methyltransferase</fullName>
    </recommendedName>
</protein>
<organism evidence="1 2">
    <name type="scientific">Magnetospirillum gryphiswaldense (strain DSM 6361 / JCM 21280 / NBRC 15271 / MSR-1)</name>
    <dbReference type="NCBI Taxonomy" id="431944"/>
    <lineage>
        <taxon>Bacteria</taxon>
        <taxon>Pseudomonadati</taxon>
        <taxon>Pseudomonadota</taxon>
        <taxon>Alphaproteobacteria</taxon>
        <taxon>Rhodospirillales</taxon>
        <taxon>Rhodospirillaceae</taxon>
        <taxon>Magnetospirillum</taxon>
    </lineage>
</organism>
<reference evidence="1 2" key="1">
    <citation type="journal article" date="2014" name="Genome Announc.">
        <title>Complete genome sequence of Magnetospirillum gryphiswaldense MSR-1.</title>
        <authorList>
            <person name="Wang X."/>
            <person name="Wang Q."/>
            <person name="Zhang W."/>
            <person name="Wang Y."/>
            <person name="Li L."/>
            <person name="Wen T."/>
            <person name="Zhang T."/>
            <person name="Zhang Y."/>
            <person name="Xu J."/>
            <person name="Hu J."/>
            <person name="Li S."/>
            <person name="Liu L."/>
            <person name="Liu J."/>
            <person name="Jiang W."/>
            <person name="Tian J."/>
            <person name="Li Y."/>
            <person name="Schuler D."/>
            <person name="Wang L."/>
            <person name="Li J."/>
        </authorList>
    </citation>
    <scope>NUCLEOTIDE SEQUENCE [LARGE SCALE GENOMIC DNA]</scope>
    <source>
        <strain evidence="2">DSM 6361 / JCM 21280 / NBRC 15271 / MSR-1</strain>
    </source>
</reference>
<sequence>MYRLFSMGHFLDFLKLQYRRLRIGASMHRNDALGALHRAWGYVHATQMVGDYYEFGVYRGASLINSRLSQQHFRRHLERSRDLPFLRQGTVTLFLEHSPTFYGFDTFAGMPDNAEGEDSLAPGSFKADFDAVLRRCRHVGLGPPALQLFPGLFSQTSHNIGPHPAAIVHVDCDLFASAADALSAIAPRLTQGTILLFDDYNLFRADNCQGERRALAEFLRTHDITVEPWFAYGPASQAFICHHVVS</sequence>
<dbReference type="KEGG" id="mgy:MGMSRv2__0604"/>
<evidence type="ECO:0000313" key="2">
    <source>
        <dbReference type="Proteomes" id="UP000018922"/>
    </source>
</evidence>
<accession>V6EXB3</accession>
<dbReference type="Proteomes" id="UP000018922">
    <property type="component" value="Chromosome I"/>
</dbReference>
<dbReference type="STRING" id="1430440.MGMSRv2__0604"/>
<evidence type="ECO:0000313" key="1">
    <source>
        <dbReference type="EMBL" id="CDK97819.1"/>
    </source>
</evidence>
<evidence type="ECO:0008006" key="3">
    <source>
        <dbReference type="Google" id="ProtNLM"/>
    </source>
</evidence>
<dbReference type="HOGENOM" id="CLU_997298_0_0_5"/>
<name>V6EXB3_MAGGM</name>
<gene>
    <name evidence="1" type="ordered locus">MGMSRv2__0604</name>
</gene>
<dbReference type="PANTHER" id="PTHR40036:SF1">
    <property type="entry name" value="MACROCIN O-METHYLTRANSFERASE"/>
    <property type="match status" value="1"/>
</dbReference>
<dbReference type="PANTHER" id="PTHR40036">
    <property type="entry name" value="MACROCIN O-METHYLTRANSFERASE"/>
    <property type="match status" value="1"/>
</dbReference>
<dbReference type="Pfam" id="PF05711">
    <property type="entry name" value="TylF"/>
    <property type="match status" value="1"/>
</dbReference>